<keyword evidence="1" id="KW-1133">Transmembrane helix</keyword>
<comment type="caution">
    <text evidence="2">The sequence shown here is derived from an EMBL/GenBank/DDBJ whole genome shotgun (WGS) entry which is preliminary data.</text>
</comment>
<evidence type="ECO:0000313" key="2">
    <source>
        <dbReference type="EMBL" id="MPN55378.1"/>
    </source>
</evidence>
<accession>A0A645IVD6</accession>
<keyword evidence="1" id="KW-0472">Membrane</keyword>
<organism evidence="2">
    <name type="scientific">bioreactor metagenome</name>
    <dbReference type="NCBI Taxonomy" id="1076179"/>
    <lineage>
        <taxon>unclassified sequences</taxon>
        <taxon>metagenomes</taxon>
        <taxon>ecological metagenomes</taxon>
    </lineage>
</organism>
<dbReference type="AlphaFoldDB" id="A0A645IVD6"/>
<keyword evidence="1" id="KW-0812">Transmembrane</keyword>
<evidence type="ECO:0000256" key="1">
    <source>
        <dbReference type="SAM" id="Phobius"/>
    </source>
</evidence>
<reference evidence="2" key="1">
    <citation type="submission" date="2019-08" db="EMBL/GenBank/DDBJ databases">
        <authorList>
            <person name="Kucharzyk K."/>
            <person name="Murdoch R.W."/>
            <person name="Higgins S."/>
            <person name="Loffler F."/>
        </authorList>
    </citation>
    <scope>NUCLEOTIDE SEQUENCE</scope>
</reference>
<feature type="transmembrane region" description="Helical" evidence="1">
    <location>
        <begin position="38"/>
        <end position="71"/>
    </location>
</feature>
<sequence length="90" mass="10399">MLEYYGKNSLIILALHFPLKDVLTKAVTMILGVSSDYFYYNTAFALSLTVLNLLLLVPVIFLINNYFPFLLGRKKVSKKYKRLRISTESM</sequence>
<name>A0A645IVD6_9ZZZZ</name>
<proteinExistence type="predicted"/>
<protein>
    <submittedName>
        <fullName evidence="2">Uncharacterized protein</fullName>
    </submittedName>
</protein>
<gene>
    <name evidence="2" type="ORF">SDC9_203060</name>
</gene>
<dbReference type="EMBL" id="VSSQ01124543">
    <property type="protein sequence ID" value="MPN55378.1"/>
    <property type="molecule type" value="Genomic_DNA"/>
</dbReference>